<comment type="caution">
    <text evidence="2">The sequence shown here is derived from an EMBL/GenBank/DDBJ whole genome shotgun (WGS) entry which is preliminary data.</text>
</comment>
<feature type="region of interest" description="Disordered" evidence="1">
    <location>
        <begin position="119"/>
        <end position="187"/>
    </location>
</feature>
<feature type="compositionally biased region" description="Basic and acidic residues" evidence="1">
    <location>
        <begin position="146"/>
        <end position="156"/>
    </location>
</feature>
<dbReference type="PANTHER" id="PTHR31286:SF164">
    <property type="entry name" value="ZINC FINGER, CCHC-TYPE"/>
    <property type="match status" value="1"/>
</dbReference>
<keyword evidence="3" id="KW-1185">Reference proteome</keyword>
<feature type="compositionally biased region" description="Basic and acidic residues" evidence="1">
    <location>
        <begin position="119"/>
        <end position="136"/>
    </location>
</feature>
<dbReference type="PANTHER" id="PTHR31286">
    <property type="entry name" value="GLYCINE-RICH CELL WALL STRUCTURAL PROTEIN 1.8-LIKE"/>
    <property type="match status" value="1"/>
</dbReference>
<feature type="region of interest" description="Disordered" evidence="1">
    <location>
        <begin position="1"/>
        <end position="28"/>
    </location>
</feature>
<dbReference type="Proteomes" id="UP000823775">
    <property type="component" value="Unassembled WGS sequence"/>
</dbReference>
<evidence type="ECO:0000313" key="2">
    <source>
        <dbReference type="EMBL" id="MCD7446834.1"/>
    </source>
</evidence>
<reference evidence="2 3" key="1">
    <citation type="journal article" date="2021" name="BMC Genomics">
        <title>Datura genome reveals duplications of psychoactive alkaloid biosynthetic genes and high mutation rate following tissue culture.</title>
        <authorList>
            <person name="Rajewski A."/>
            <person name="Carter-House D."/>
            <person name="Stajich J."/>
            <person name="Litt A."/>
        </authorList>
    </citation>
    <scope>NUCLEOTIDE SEQUENCE [LARGE SCALE GENOMIC DNA]</scope>
    <source>
        <strain evidence="2">AR-01</strain>
    </source>
</reference>
<accession>A0ABS8RJQ4</accession>
<organism evidence="2 3">
    <name type="scientific">Datura stramonium</name>
    <name type="common">Jimsonweed</name>
    <name type="synonym">Common thornapple</name>
    <dbReference type="NCBI Taxonomy" id="4076"/>
    <lineage>
        <taxon>Eukaryota</taxon>
        <taxon>Viridiplantae</taxon>
        <taxon>Streptophyta</taxon>
        <taxon>Embryophyta</taxon>
        <taxon>Tracheophyta</taxon>
        <taxon>Spermatophyta</taxon>
        <taxon>Magnoliopsida</taxon>
        <taxon>eudicotyledons</taxon>
        <taxon>Gunneridae</taxon>
        <taxon>Pentapetalae</taxon>
        <taxon>asterids</taxon>
        <taxon>lamiids</taxon>
        <taxon>Solanales</taxon>
        <taxon>Solanaceae</taxon>
        <taxon>Solanoideae</taxon>
        <taxon>Datureae</taxon>
        <taxon>Datura</taxon>
    </lineage>
</organism>
<feature type="compositionally biased region" description="Basic and acidic residues" evidence="1">
    <location>
        <begin position="176"/>
        <end position="187"/>
    </location>
</feature>
<sequence>MKPLNGGPSTRPLTLSPTSTNGIASPDEVQPQATYGTVVFLPKLPMHYHRWDYIKQMLGLIGTPLALDYASNTRTRPNMAKKIEYESIPKYYKHCQLLGHSIAQCRVLKKKNKVENAKAEDLNKEEEQDKIQKDVESETPVNLLMGRKEETEGEERNEQEDNSEKLDLSEEDDKSYDESSKLDDETTRSLIYVVTAHKEPENINCAT</sequence>
<feature type="compositionally biased region" description="Low complexity" evidence="1">
    <location>
        <begin position="8"/>
        <end position="20"/>
    </location>
</feature>
<dbReference type="InterPro" id="IPR040256">
    <property type="entry name" value="At4g02000-like"/>
</dbReference>
<protein>
    <submittedName>
        <fullName evidence="2">Uncharacterized protein</fullName>
    </submittedName>
</protein>
<dbReference type="EMBL" id="JACEIK010000021">
    <property type="protein sequence ID" value="MCD7446834.1"/>
    <property type="molecule type" value="Genomic_DNA"/>
</dbReference>
<name>A0ABS8RJQ4_DATST</name>
<gene>
    <name evidence="2" type="ORF">HAX54_016928</name>
</gene>
<feature type="non-terminal residue" evidence="2">
    <location>
        <position position="207"/>
    </location>
</feature>
<proteinExistence type="predicted"/>
<evidence type="ECO:0000256" key="1">
    <source>
        <dbReference type="SAM" id="MobiDB-lite"/>
    </source>
</evidence>
<evidence type="ECO:0000313" key="3">
    <source>
        <dbReference type="Proteomes" id="UP000823775"/>
    </source>
</evidence>